<dbReference type="Gene3D" id="2.40.50.140">
    <property type="entry name" value="Nucleic acid-binding proteins"/>
    <property type="match status" value="1"/>
</dbReference>
<dbReference type="PROSITE" id="PS50935">
    <property type="entry name" value="SSB"/>
    <property type="match status" value="1"/>
</dbReference>
<dbReference type="InterPro" id="IPR012340">
    <property type="entry name" value="NA-bd_OB-fold"/>
</dbReference>
<dbReference type="NCBIfam" id="TIGR04418">
    <property type="entry name" value="PriB_gamma"/>
    <property type="match status" value="1"/>
</dbReference>
<dbReference type="AlphaFoldDB" id="A0AA37WWB7"/>
<comment type="similarity">
    <text evidence="4">Belongs to the PriB family.</text>
</comment>
<evidence type="ECO:0000313" key="6">
    <source>
        <dbReference type="Proteomes" id="UP001157439"/>
    </source>
</evidence>
<comment type="function">
    <text evidence="4">Involved in the restart of stalled replication forks, which reloads the replicative helicase on sites other than the origin of replication; the PriA-PriB pathway is the major replication restart pathway. During primosome assembly it facilitates complex formation between PriA and DnaT on DNA; stabilizes PriA on DNA. Stimulates the DNA unwinding activity of PriA helicase.</text>
</comment>
<evidence type="ECO:0000313" key="5">
    <source>
        <dbReference type="EMBL" id="GLS83297.1"/>
    </source>
</evidence>
<dbReference type="InterPro" id="IPR023646">
    <property type="entry name" value="Prisomal_replication_PriB"/>
</dbReference>
<dbReference type="GO" id="GO:0003697">
    <property type="term" value="F:single-stranded DNA binding"/>
    <property type="evidence" value="ECO:0007669"/>
    <property type="project" value="UniProtKB-UniRule"/>
</dbReference>
<dbReference type="GO" id="GO:0006269">
    <property type="term" value="P:DNA replication, synthesis of primer"/>
    <property type="evidence" value="ECO:0007669"/>
    <property type="project" value="UniProtKB-KW"/>
</dbReference>
<dbReference type="PIRSF" id="PIRSF003135">
    <property type="entry name" value="Primosomal_n"/>
    <property type="match status" value="1"/>
</dbReference>
<protein>
    <recommendedName>
        <fullName evidence="4">Replication restart protein PriB</fullName>
    </recommendedName>
</protein>
<proteinExistence type="inferred from homology"/>
<evidence type="ECO:0000256" key="4">
    <source>
        <dbReference type="HAMAP-Rule" id="MF_00720"/>
    </source>
</evidence>
<keyword evidence="6" id="KW-1185">Reference proteome</keyword>
<reference evidence="5 6" key="1">
    <citation type="journal article" date="2014" name="Int. J. Syst. Evol. Microbiol.">
        <title>Complete genome sequence of Corynebacterium casei LMG S-19264T (=DSM 44701T), isolated from a smear-ripened cheese.</title>
        <authorList>
            <consortium name="US DOE Joint Genome Institute (JGI-PGF)"/>
            <person name="Walter F."/>
            <person name="Albersmeier A."/>
            <person name="Kalinowski J."/>
            <person name="Ruckert C."/>
        </authorList>
    </citation>
    <scope>NUCLEOTIDE SEQUENCE [LARGE SCALE GENOMIC DNA]</scope>
    <source>
        <strain evidence="5 6">NBRC 112785</strain>
    </source>
</reference>
<comment type="caution">
    <text evidence="5">The sequence shown here is derived from an EMBL/GenBank/DDBJ whole genome shotgun (WGS) entry which is preliminary data.</text>
</comment>
<evidence type="ECO:0000256" key="1">
    <source>
        <dbReference type="ARBA" id="ARBA00022515"/>
    </source>
</evidence>
<gene>
    <name evidence="4 5" type="primary">priB</name>
    <name evidence="5" type="ORF">GCM10007894_12740</name>
</gene>
<dbReference type="SUPFAM" id="SSF50249">
    <property type="entry name" value="Nucleic acid-binding proteins"/>
    <property type="match status" value="1"/>
</dbReference>
<dbReference type="InterPro" id="IPR000424">
    <property type="entry name" value="Primosome_PriB/ssb"/>
</dbReference>
<keyword evidence="3 4" id="KW-0238">DNA-binding</keyword>
<name>A0AA37WWB7_9GAMM</name>
<organism evidence="5 6">
    <name type="scientific">Paraferrimonas haliotis</name>
    <dbReference type="NCBI Taxonomy" id="2013866"/>
    <lineage>
        <taxon>Bacteria</taxon>
        <taxon>Pseudomonadati</taxon>
        <taxon>Pseudomonadota</taxon>
        <taxon>Gammaproteobacteria</taxon>
        <taxon>Alteromonadales</taxon>
        <taxon>Ferrimonadaceae</taxon>
        <taxon>Paraferrimonas</taxon>
    </lineage>
</organism>
<dbReference type="RefSeq" id="WP_095497145.1">
    <property type="nucleotide sequence ID" value="NZ_BSPO01000002.1"/>
</dbReference>
<dbReference type="Proteomes" id="UP001157439">
    <property type="component" value="Unassembled WGS sequence"/>
</dbReference>
<sequence>MTTNHLLIVGTIASAPRQVTSAAGIPHTVLQLEHRSEQQQAGLNRQVFCPIRVVVSGKHLQGACAKLTSGCNVKVQGFLAWQQARDGNGKLMLHADSIELIS</sequence>
<dbReference type="HAMAP" id="MF_00720">
    <property type="entry name" value="PriB"/>
    <property type="match status" value="1"/>
</dbReference>
<keyword evidence="1 4" id="KW-0639">Primosome</keyword>
<comment type="subunit">
    <text evidence="4">Homodimer. Interacts with PriA and DnaT. Component of the replication restart primosome. Primosome assembly occurs via a 'hand-off' mechanism. PriA binds to replication forks, subsequently PriB then DnaT bind; DnaT then displaces ssDNA to generate the helicase loading substrate.</text>
</comment>
<evidence type="ECO:0000256" key="2">
    <source>
        <dbReference type="ARBA" id="ARBA00022705"/>
    </source>
</evidence>
<accession>A0AA37WWB7</accession>
<dbReference type="EMBL" id="BSPO01000002">
    <property type="protein sequence ID" value="GLS83297.1"/>
    <property type="molecule type" value="Genomic_DNA"/>
</dbReference>
<keyword evidence="2 4" id="KW-0235">DNA replication</keyword>
<dbReference type="Pfam" id="PF22657">
    <property type="entry name" value="SSB_1"/>
    <property type="match status" value="1"/>
</dbReference>
<evidence type="ECO:0000256" key="3">
    <source>
        <dbReference type="ARBA" id="ARBA00023125"/>
    </source>
</evidence>
<dbReference type="GO" id="GO:1990077">
    <property type="term" value="C:primosome complex"/>
    <property type="evidence" value="ECO:0007669"/>
    <property type="project" value="UniProtKB-UniRule"/>
</dbReference>